<evidence type="ECO:0000313" key="2">
    <source>
        <dbReference type="Proteomes" id="UP000824469"/>
    </source>
</evidence>
<organism evidence="1 2">
    <name type="scientific">Taxus chinensis</name>
    <name type="common">Chinese yew</name>
    <name type="synonym">Taxus wallichiana var. chinensis</name>
    <dbReference type="NCBI Taxonomy" id="29808"/>
    <lineage>
        <taxon>Eukaryota</taxon>
        <taxon>Viridiplantae</taxon>
        <taxon>Streptophyta</taxon>
        <taxon>Embryophyta</taxon>
        <taxon>Tracheophyta</taxon>
        <taxon>Spermatophyta</taxon>
        <taxon>Pinopsida</taxon>
        <taxon>Pinidae</taxon>
        <taxon>Conifers II</taxon>
        <taxon>Cupressales</taxon>
        <taxon>Taxaceae</taxon>
        <taxon>Taxus</taxon>
    </lineage>
</organism>
<dbReference type="Proteomes" id="UP000824469">
    <property type="component" value="Unassembled WGS sequence"/>
</dbReference>
<feature type="non-terminal residue" evidence="1">
    <location>
        <position position="1"/>
    </location>
</feature>
<name>A0AA38GAH9_TAXCH</name>
<sequence length="64" mass="7166">GLKITEDFDIVSHHQFLDDTFLFGKATIQKATELKSTFDTYSIAVGQEELGELLFGRSLSQLSK</sequence>
<proteinExistence type="predicted"/>
<dbReference type="AlphaFoldDB" id="A0AA38GAH9"/>
<feature type="non-terminal residue" evidence="1">
    <location>
        <position position="64"/>
    </location>
</feature>
<dbReference type="EMBL" id="JAHRHJ020000004">
    <property type="protein sequence ID" value="KAH9317948.1"/>
    <property type="molecule type" value="Genomic_DNA"/>
</dbReference>
<gene>
    <name evidence="1" type="ORF">KI387_019717</name>
</gene>
<keyword evidence="2" id="KW-1185">Reference proteome</keyword>
<reference evidence="1 2" key="1">
    <citation type="journal article" date="2021" name="Nat. Plants">
        <title>The Taxus genome provides insights into paclitaxel biosynthesis.</title>
        <authorList>
            <person name="Xiong X."/>
            <person name="Gou J."/>
            <person name="Liao Q."/>
            <person name="Li Y."/>
            <person name="Zhou Q."/>
            <person name="Bi G."/>
            <person name="Li C."/>
            <person name="Du R."/>
            <person name="Wang X."/>
            <person name="Sun T."/>
            <person name="Guo L."/>
            <person name="Liang H."/>
            <person name="Lu P."/>
            <person name="Wu Y."/>
            <person name="Zhang Z."/>
            <person name="Ro D.K."/>
            <person name="Shang Y."/>
            <person name="Huang S."/>
            <person name="Yan J."/>
        </authorList>
    </citation>
    <scope>NUCLEOTIDE SEQUENCE [LARGE SCALE GENOMIC DNA]</scope>
    <source>
        <strain evidence="1">Ta-2019</strain>
    </source>
</reference>
<comment type="caution">
    <text evidence="1">The sequence shown here is derived from an EMBL/GenBank/DDBJ whole genome shotgun (WGS) entry which is preliminary data.</text>
</comment>
<evidence type="ECO:0000313" key="1">
    <source>
        <dbReference type="EMBL" id="KAH9317948.1"/>
    </source>
</evidence>
<accession>A0AA38GAH9</accession>
<protein>
    <submittedName>
        <fullName evidence="1">Uncharacterized protein</fullName>
    </submittedName>
</protein>